<gene>
    <name evidence="1" type="ORF">PG991_007238</name>
</gene>
<evidence type="ECO:0000313" key="1">
    <source>
        <dbReference type="EMBL" id="KAK8018048.1"/>
    </source>
</evidence>
<name>A0ABR1RUZ4_9PEZI</name>
<organism evidence="1 2">
    <name type="scientific">Apiospora marii</name>
    <dbReference type="NCBI Taxonomy" id="335849"/>
    <lineage>
        <taxon>Eukaryota</taxon>
        <taxon>Fungi</taxon>
        <taxon>Dikarya</taxon>
        <taxon>Ascomycota</taxon>
        <taxon>Pezizomycotina</taxon>
        <taxon>Sordariomycetes</taxon>
        <taxon>Xylariomycetidae</taxon>
        <taxon>Amphisphaeriales</taxon>
        <taxon>Apiosporaceae</taxon>
        <taxon>Apiospora</taxon>
    </lineage>
</organism>
<sequence length="76" mass="7594">MMPRPPVLAAAAALLDDDFGAAPGAVEPGVIALFRKLTPLLVGGVGGDQDGAFSDEHVAVPLLAPDAPGHLERVAA</sequence>
<accession>A0ABR1RUZ4</accession>
<evidence type="ECO:0000313" key="2">
    <source>
        <dbReference type="Proteomes" id="UP001396898"/>
    </source>
</evidence>
<dbReference type="Proteomes" id="UP001396898">
    <property type="component" value="Unassembled WGS sequence"/>
</dbReference>
<protein>
    <submittedName>
        <fullName evidence="1">Uncharacterized protein</fullName>
    </submittedName>
</protein>
<proteinExistence type="predicted"/>
<dbReference type="EMBL" id="JAQQWI010000010">
    <property type="protein sequence ID" value="KAK8018048.1"/>
    <property type="molecule type" value="Genomic_DNA"/>
</dbReference>
<reference evidence="1 2" key="1">
    <citation type="submission" date="2023-01" db="EMBL/GenBank/DDBJ databases">
        <title>Analysis of 21 Apiospora genomes using comparative genomics revels a genus with tremendous synthesis potential of carbohydrate active enzymes and secondary metabolites.</title>
        <authorList>
            <person name="Sorensen T."/>
        </authorList>
    </citation>
    <scope>NUCLEOTIDE SEQUENCE [LARGE SCALE GENOMIC DNA]</scope>
    <source>
        <strain evidence="1 2">CBS 20057</strain>
    </source>
</reference>
<comment type="caution">
    <text evidence="1">The sequence shown here is derived from an EMBL/GenBank/DDBJ whole genome shotgun (WGS) entry which is preliminary data.</text>
</comment>
<keyword evidence="2" id="KW-1185">Reference proteome</keyword>